<dbReference type="EMBL" id="LT598458">
    <property type="protein sequence ID" value="SCU91665.1"/>
    <property type="molecule type" value="Genomic_DNA"/>
</dbReference>
<keyword evidence="9" id="KW-0472">Membrane</keyword>
<evidence type="ECO:0000256" key="1">
    <source>
        <dbReference type="ARBA" id="ARBA00004273"/>
    </source>
</evidence>
<evidence type="ECO:0000313" key="12">
    <source>
        <dbReference type="EMBL" id="SCU91665.1"/>
    </source>
</evidence>
<evidence type="ECO:0000256" key="4">
    <source>
        <dbReference type="ARBA" id="ARBA00022547"/>
    </source>
</evidence>
<comment type="subunit">
    <text evidence="11">F-type ATPases have 2 components, CF(1) - the catalytic core - and CF(0) - the membrane proton channel. CF(1) and CF(0) have multiple subunits.</text>
</comment>
<dbReference type="GO" id="GO:0045259">
    <property type="term" value="C:proton-transporting ATP synthase complex"/>
    <property type="evidence" value="ECO:0007669"/>
    <property type="project" value="UniProtKB-UniRule"/>
</dbReference>
<dbReference type="GO" id="GO:0046933">
    <property type="term" value="F:proton-transporting ATP synthase activity, rotational mechanism"/>
    <property type="evidence" value="ECO:0007669"/>
    <property type="project" value="EnsemblFungi"/>
</dbReference>
<keyword evidence="7 11" id="KW-0406">Ion transport</keyword>
<reference evidence="12 13" key="1">
    <citation type="submission" date="2016-03" db="EMBL/GenBank/DDBJ databases">
        <authorList>
            <person name="Devillers H."/>
        </authorList>
    </citation>
    <scope>NUCLEOTIDE SEQUENCE [LARGE SCALE GENOMIC DNA]</scope>
    <source>
        <strain evidence="12">CBS 10888</strain>
    </source>
</reference>
<dbReference type="GO" id="GO:0005198">
    <property type="term" value="F:structural molecule activity"/>
    <property type="evidence" value="ECO:0007669"/>
    <property type="project" value="EnsemblFungi"/>
</dbReference>
<keyword evidence="4 11" id="KW-0138">CF(0)</keyword>
<evidence type="ECO:0000256" key="9">
    <source>
        <dbReference type="ARBA" id="ARBA00023136"/>
    </source>
</evidence>
<accession>A0A1G4JMA1</accession>
<keyword evidence="8 11" id="KW-0496">Mitochondrion</keyword>
<dbReference type="STRING" id="1266660.A0A1G4JMA1"/>
<dbReference type="GO" id="GO:0065003">
    <property type="term" value="P:protein-containing complex assembly"/>
    <property type="evidence" value="ECO:0007669"/>
    <property type="project" value="EnsemblFungi"/>
</dbReference>
<evidence type="ECO:0000256" key="3">
    <source>
        <dbReference type="ARBA" id="ARBA00022448"/>
    </source>
</evidence>
<dbReference type="GO" id="GO:0042407">
    <property type="term" value="P:cristae formation"/>
    <property type="evidence" value="ECO:0007669"/>
    <property type="project" value="EnsemblFungi"/>
</dbReference>
<dbReference type="Proteomes" id="UP000190274">
    <property type="component" value="Chromosome F"/>
</dbReference>
<evidence type="ECO:0000256" key="10">
    <source>
        <dbReference type="ARBA" id="ARBA00023310"/>
    </source>
</evidence>
<name>A0A1G4JMA1_9SACH</name>
<evidence type="ECO:0000256" key="6">
    <source>
        <dbReference type="ARBA" id="ARBA00022792"/>
    </source>
</evidence>
<evidence type="ECO:0000256" key="5">
    <source>
        <dbReference type="ARBA" id="ARBA00022781"/>
    </source>
</evidence>
<comment type="function">
    <text evidence="11">Subunit e, of the mitochondrial membrane ATP synthase complex (F(1)F(0) ATP synthase or Complex V) that produces ATP from ADP in the presence of a proton gradient across the membrane which is generated by electron transport complexes of the respiratory chain. ATP synthase complex consist of a soluble F(1) head domain - the catalytic core - and a membrane F(1) domain - the membrane proton channel. These two domains are linked by a central stalk rotating inside the F(1) region and a stationary peripheral stalk. During catalysis, ATP synthesis in the catalytic domain of F(1) is coupled via a rotary mechanism of the central stalk subunits to proton translocation. In vivo, can only synthesize ATP although its ATP hydrolase activity can be activated artificially in vitro. Part of the complex F(0) domain.</text>
</comment>
<evidence type="ECO:0000256" key="11">
    <source>
        <dbReference type="RuleBase" id="RU367005"/>
    </source>
</evidence>
<keyword evidence="3 11" id="KW-0813">Transport</keyword>
<organism evidence="12 13">
    <name type="scientific">Lachancea dasiensis</name>
    <dbReference type="NCBI Taxonomy" id="1072105"/>
    <lineage>
        <taxon>Eukaryota</taxon>
        <taxon>Fungi</taxon>
        <taxon>Dikarya</taxon>
        <taxon>Ascomycota</taxon>
        <taxon>Saccharomycotina</taxon>
        <taxon>Saccharomycetes</taxon>
        <taxon>Saccharomycetales</taxon>
        <taxon>Saccharomycetaceae</taxon>
        <taxon>Lachancea</taxon>
    </lineage>
</organism>
<sequence>MSTLNVLRYSAVALGIAVGLKTDLGLKSEAARKSEQKAYSDKLQLIEQAKAEYAKLHAPKKEASSGSVAKFDLEDPNLDYAKVILGAVDSLKQ</sequence>
<dbReference type="InterPro" id="IPR008386">
    <property type="entry name" value="ATP_synth_F0_esu_mt"/>
</dbReference>
<keyword evidence="5 11" id="KW-0375">Hydrogen ion transport</keyword>
<protein>
    <recommendedName>
        <fullName evidence="11">ATP synthase F(0) complex subunit e, mitochondrial</fullName>
    </recommendedName>
</protein>
<comment type="subcellular location">
    <subcellularLocation>
        <location evidence="1 11">Mitochondrion inner membrane</location>
    </subcellularLocation>
</comment>
<evidence type="ECO:0000256" key="2">
    <source>
        <dbReference type="ARBA" id="ARBA00007333"/>
    </source>
</evidence>
<dbReference type="OrthoDB" id="2125027at2759"/>
<comment type="similarity">
    <text evidence="2 11">Belongs to the ATPase e subunit family.</text>
</comment>
<gene>
    <name evidence="12" type="ORF">LADA_0F11298G</name>
</gene>
<keyword evidence="13" id="KW-1185">Reference proteome</keyword>
<proteinExistence type="inferred from homology"/>
<evidence type="ECO:0000313" key="13">
    <source>
        <dbReference type="Proteomes" id="UP000190274"/>
    </source>
</evidence>
<dbReference type="GO" id="GO:0005743">
    <property type="term" value="C:mitochondrial inner membrane"/>
    <property type="evidence" value="ECO:0007669"/>
    <property type="project" value="UniProtKB-SubCell"/>
</dbReference>
<keyword evidence="6 11" id="KW-0999">Mitochondrion inner membrane</keyword>
<keyword evidence="10 11" id="KW-0066">ATP synthesis</keyword>
<dbReference type="AlphaFoldDB" id="A0A1G4JMA1"/>
<dbReference type="Pfam" id="PF05680">
    <property type="entry name" value="ATP-synt_E"/>
    <property type="match status" value="1"/>
</dbReference>
<evidence type="ECO:0000256" key="8">
    <source>
        <dbReference type="ARBA" id="ARBA00023128"/>
    </source>
</evidence>
<evidence type="ECO:0000256" key="7">
    <source>
        <dbReference type="ARBA" id="ARBA00023065"/>
    </source>
</evidence>